<dbReference type="EMBL" id="SRLO01001878">
    <property type="protein sequence ID" value="TNN34858.1"/>
    <property type="molecule type" value="Genomic_DNA"/>
</dbReference>
<name>A0A4Z2F1F1_9TELE</name>
<feature type="region of interest" description="Disordered" evidence="1">
    <location>
        <begin position="1"/>
        <end position="136"/>
    </location>
</feature>
<proteinExistence type="predicted"/>
<comment type="caution">
    <text evidence="2">The sequence shown here is derived from an EMBL/GenBank/DDBJ whole genome shotgun (WGS) entry which is preliminary data.</text>
</comment>
<keyword evidence="3" id="KW-1185">Reference proteome</keyword>
<dbReference type="AlphaFoldDB" id="A0A4Z2F1F1"/>
<feature type="compositionally biased region" description="Basic and acidic residues" evidence="1">
    <location>
        <begin position="95"/>
        <end position="104"/>
    </location>
</feature>
<protein>
    <submittedName>
        <fullName evidence="2">Uncharacterized protein</fullName>
    </submittedName>
</protein>
<reference evidence="2 3" key="1">
    <citation type="submission" date="2019-03" db="EMBL/GenBank/DDBJ databases">
        <title>First draft genome of Liparis tanakae, snailfish: a comprehensive survey of snailfish specific genes.</title>
        <authorList>
            <person name="Kim W."/>
            <person name="Song I."/>
            <person name="Jeong J.-H."/>
            <person name="Kim D."/>
            <person name="Kim S."/>
            <person name="Ryu S."/>
            <person name="Song J.Y."/>
            <person name="Lee S.K."/>
        </authorList>
    </citation>
    <scope>NUCLEOTIDE SEQUENCE [LARGE SCALE GENOMIC DNA]</scope>
    <source>
        <tissue evidence="2">Muscle</tissue>
    </source>
</reference>
<evidence type="ECO:0000313" key="2">
    <source>
        <dbReference type="EMBL" id="TNN34858.1"/>
    </source>
</evidence>
<feature type="compositionally biased region" description="Basic and acidic residues" evidence="1">
    <location>
        <begin position="124"/>
        <end position="136"/>
    </location>
</feature>
<evidence type="ECO:0000256" key="1">
    <source>
        <dbReference type="SAM" id="MobiDB-lite"/>
    </source>
</evidence>
<accession>A0A4Z2F1F1</accession>
<organism evidence="2 3">
    <name type="scientific">Liparis tanakae</name>
    <name type="common">Tanaka's snailfish</name>
    <dbReference type="NCBI Taxonomy" id="230148"/>
    <lineage>
        <taxon>Eukaryota</taxon>
        <taxon>Metazoa</taxon>
        <taxon>Chordata</taxon>
        <taxon>Craniata</taxon>
        <taxon>Vertebrata</taxon>
        <taxon>Euteleostomi</taxon>
        <taxon>Actinopterygii</taxon>
        <taxon>Neopterygii</taxon>
        <taxon>Teleostei</taxon>
        <taxon>Neoteleostei</taxon>
        <taxon>Acanthomorphata</taxon>
        <taxon>Eupercaria</taxon>
        <taxon>Perciformes</taxon>
        <taxon>Cottioidei</taxon>
        <taxon>Cottales</taxon>
        <taxon>Liparidae</taxon>
        <taxon>Liparis</taxon>
    </lineage>
</organism>
<dbReference type="OrthoDB" id="39497at2759"/>
<dbReference type="Proteomes" id="UP000314294">
    <property type="component" value="Unassembled WGS sequence"/>
</dbReference>
<gene>
    <name evidence="2" type="ORF">EYF80_054980</name>
</gene>
<feature type="compositionally biased region" description="Low complexity" evidence="1">
    <location>
        <begin position="40"/>
        <end position="51"/>
    </location>
</feature>
<sequence>MFQEVASSKEAKEVAGDQGGGRMRSCSDGSRYSRRGVGLSNDSSSSTSSSSPVLYNPKSVLKRPVSTEELQRPGAFAKKTFTARRPLTSVLAAEPRPRERKDSIPESPPGFEKNSRPSALTELVETHSERKRISFL</sequence>
<evidence type="ECO:0000313" key="3">
    <source>
        <dbReference type="Proteomes" id="UP000314294"/>
    </source>
</evidence>